<evidence type="ECO:0000256" key="7">
    <source>
        <dbReference type="SAM" id="MobiDB-lite"/>
    </source>
</evidence>
<sequence length="539" mass="60308">MKKGGELLINDMEEIREIIRGDLQRSPVTGRLEPYYPNWKRNLFRYFITTPIICTCLGLVFLSMLAIFELQEWVNGKIAQGEYPAFLRFIPKILLAVSIGIQDDIYKRIATWLNDLENYRLDETYENHLVIKLVLFQFVNSFLSLFYIGFYLRDMDRLKEQLATLLITRQVIGNINEALVSYIFYKLKIYKIGYDMTATMIPDTLDKQMKEMTSCRRKNSRSNSSSEDKCSESNSSVTDTSIEHTPPKDKDSDCEDEIDVKQSGPQLMQAEVESAMKKYEDTFEDFMEMFIQFGYVVLFSSAFPLAALCALLNNIIEIRSDAFKLCMNFQRPFGERVSSIGIWEDLLGIMGVIAIGVNCCLIGISDLVPRMVPQLSTTEVLVFIVILEKARWEFQRREALKRLAAQTTSPPPLQNKNAPNLIKNKSNDPNTNNHVSNSEGSSLGGSTMTSPITPTSKSVIVPSPTNPATSKLATSSGANGTSKMAPHGTVVTAAKTHEGSPLRPNSLSKNGSSISPPRVTMGVPPKPPPRTSLVSTISK</sequence>
<evidence type="ECO:0000256" key="4">
    <source>
        <dbReference type="ARBA" id="ARBA00022989"/>
    </source>
</evidence>
<feature type="compositionally biased region" description="Polar residues" evidence="7">
    <location>
        <begin position="414"/>
        <end position="458"/>
    </location>
</feature>
<evidence type="ECO:0000313" key="10">
    <source>
        <dbReference type="Proteomes" id="UP000749559"/>
    </source>
</evidence>
<organism evidence="9 10">
    <name type="scientific">Owenia fusiformis</name>
    <name type="common">Polychaete worm</name>
    <dbReference type="NCBI Taxonomy" id="6347"/>
    <lineage>
        <taxon>Eukaryota</taxon>
        <taxon>Metazoa</taxon>
        <taxon>Spiralia</taxon>
        <taxon>Lophotrochozoa</taxon>
        <taxon>Annelida</taxon>
        <taxon>Polychaeta</taxon>
        <taxon>Sedentaria</taxon>
        <taxon>Canalipalpata</taxon>
        <taxon>Sabellida</taxon>
        <taxon>Oweniida</taxon>
        <taxon>Oweniidae</taxon>
        <taxon>Owenia</taxon>
    </lineage>
</organism>
<feature type="compositionally biased region" description="Basic and acidic residues" evidence="7">
    <location>
        <begin position="241"/>
        <end position="251"/>
    </location>
</feature>
<dbReference type="InterPro" id="IPR049452">
    <property type="entry name" value="Anoctamin_TM"/>
</dbReference>
<feature type="region of interest" description="Disordered" evidence="7">
    <location>
        <begin position="403"/>
        <end position="539"/>
    </location>
</feature>
<keyword evidence="3 6" id="KW-0812">Transmembrane</keyword>
<feature type="transmembrane region" description="Helical" evidence="6">
    <location>
        <begin position="46"/>
        <end position="68"/>
    </location>
</feature>
<keyword evidence="10" id="KW-1185">Reference proteome</keyword>
<evidence type="ECO:0000256" key="2">
    <source>
        <dbReference type="ARBA" id="ARBA00009671"/>
    </source>
</evidence>
<name>A0A8S4PVU7_OWEFU</name>
<dbReference type="PANTHER" id="PTHR12308">
    <property type="entry name" value="ANOCTAMIN"/>
    <property type="match status" value="1"/>
</dbReference>
<dbReference type="EMBL" id="CAIIXF020000010">
    <property type="protein sequence ID" value="CAH1797947.1"/>
    <property type="molecule type" value="Genomic_DNA"/>
</dbReference>
<comment type="subcellular location">
    <subcellularLocation>
        <location evidence="1 6">Membrane</location>
        <topology evidence="1 6">Multi-pass membrane protein</topology>
    </subcellularLocation>
</comment>
<comment type="caution">
    <text evidence="9">The sequence shown here is derived from an EMBL/GenBank/DDBJ whole genome shotgun (WGS) entry which is preliminary data.</text>
</comment>
<evidence type="ECO:0000256" key="5">
    <source>
        <dbReference type="ARBA" id="ARBA00023136"/>
    </source>
</evidence>
<dbReference type="InterPro" id="IPR007632">
    <property type="entry name" value="Anoctamin"/>
</dbReference>
<evidence type="ECO:0000259" key="8">
    <source>
        <dbReference type="Pfam" id="PF04547"/>
    </source>
</evidence>
<feature type="region of interest" description="Disordered" evidence="7">
    <location>
        <begin position="212"/>
        <end position="258"/>
    </location>
</feature>
<comment type="similarity">
    <text evidence="2 6">Belongs to the anoctamin family.</text>
</comment>
<gene>
    <name evidence="9" type="ORF">OFUS_LOCUS22149</name>
</gene>
<feature type="transmembrane region" description="Helical" evidence="6">
    <location>
        <begin position="346"/>
        <end position="365"/>
    </location>
</feature>
<keyword evidence="4 6" id="KW-1133">Transmembrane helix</keyword>
<accession>A0A8S4PVU7</accession>
<evidence type="ECO:0000256" key="3">
    <source>
        <dbReference type="ARBA" id="ARBA00022692"/>
    </source>
</evidence>
<proteinExistence type="inferred from homology"/>
<dbReference type="Proteomes" id="UP000749559">
    <property type="component" value="Unassembled WGS sequence"/>
</dbReference>
<dbReference type="OrthoDB" id="296386at2759"/>
<dbReference type="GO" id="GO:0005886">
    <property type="term" value="C:plasma membrane"/>
    <property type="evidence" value="ECO:0007669"/>
    <property type="project" value="TreeGrafter"/>
</dbReference>
<keyword evidence="5 6" id="KW-0472">Membrane</keyword>
<feature type="transmembrane region" description="Helical" evidence="6">
    <location>
        <begin position="129"/>
        <end position="150"/>
    </location>
</feature>
<evidence type="ECO:0000313" key="9">
    <source>
        <dbReference type="EMBL" id="CAH1797947.1"/>
    </source>
</evidence>
<comment type="caution">
    <text evidence="6">Lacks conserved residue(s) required for the propagation of feature annotation.</text>
</comment>
<reference evidence="9" key="1">
    <citation type="submission" date="2022-03" db="EMBL/GenBank/DDBJ databases">
        <authorList>
            <person name="Martin C."/>
        </authorList>
    </citation>
    <scope>NUCLEOTIDE SEQUENCE</scope>
</reference>
<protein>
    <recommendedName>
        <fullName evidence="6">Anoctamin</fullName>
    </recommendedName>
</protein>
<dbReference type="GO" id="GO:0005254">
    <property type="term" value="F:chloride channel activity"/>
    <property type="evidence" value="ECO:0007669"/>
    <property type="project" value="TreeGrafter"/>
</dbReference>
<feature type="compositionally biased region" description="Polar residues" evidence="7">
    <location>
        <begin position="503"/>
        <end position="515"/>
    </location>
</feature>
<evidence type="ECO:0000256" key="1">
    <source>
        <dbReference type="ARBA" id="ARBA00004141"/>
    </source>
</evidence>
<evidence type="ECO:0000256" key="6">
    <source>
        <dbReference type="RuleBase" id="RU280814"/>
    </source>
</evidence>
<dbReference type="PANTHER" id="PTHR12308:SF51">
    <property type="entry name" value="ANOCTAMIN-8"/>
    <property type="match status" value="1"/>
</dbReference>
<feature type="compositionally biased region" description="Polar residues" evidence="7">
    <location>
        <begin position="466"/>
        <end position="482"/>
    </location>
</feature>
<feature type="transmembrane region" description="Helical" evidence="6">
    <location>
        <begin position="289"/>
        <end position="312"/>
    </location>
</feature>
<dbReference type="Pfam" id="PF04547">
    <property type="entry name" value="Anoctamin"/>
    <property type="match status" value="1"/>
</dbReference>
<dbReference type="AlphaFoldDB" id="A0A8S4PVU7"/>
<feature type="domain" description="Anoctamin transmembrane" evidence="8">
    <location>
        <begin position="13"/>
        <end position="388"/>
    </location>
</feature>